<sequence length="216" mass="25909">MLYQQRLPLLSINPPPPPSNNFLIPSLSFPLLVLGLAFKLFHLLSIYSLSIFHHVFMLLKYSFHCILLCRVFNNINNFLFSCVHRHQESHMDFVFTLFPSYHLLFSLYTIFFRVLCTFSSFFVIHVIGLFFHPLSPYFFETLTSSPPLLSFLFSFQFNHIFLYNLFDDLIYFILYFLYNIFYSSVPLVFIFFFLISFIIILVFLFTFTLLFLFFYC</sequence>
<gene>
    <name evidence="2" type="ORF">SPHA_51715</name>
</gene>
<keyword evidence="1" id="KW-0812">Transmembrane</keyword>
<feature type="transmembrane region" description="Helical" evidence="1">
    <location>
        <begin position="160"/>
        <end position="181"/>
    </location>
</feature>
<evidence type="ECO:0000313" key="3">
    <source>
        <dbReference type="Proteomes" id="UP000597762"/>
    </source>
</evidence>
<dbReference type="Proteomes" id="UP000597762">
    <property type="component" value="Unassembled WGS sequence"/>
</dbReference>
<accession>A0A812DE26</accession>
<reference evidence="2" key="1">
    <citation type="submission" date="2021-01" db="EMBL/GenBank/DDBJ databases">
        <authorList>
            <person name="Li R."/>
            <person name="Bekaert M."/>
        </authorList>
    </citation>
    <scope>NUCLEOTIDE SEQUENCE</scope>
    <source>
        <strain evidence="2">Farmed</strain>
    </source>
</reference>
<protein>
    <submittedName>
        <fullName evidence="2">Uncharacterized protein</fullName>
    </submittedName>
</protein>
<feature type="transmembrane region" description="Helical" evidence="1">
    <location>
        <begin position="51"/>
        <end position="72"/>
    </location>
</feature>
<feature type="transmembrane region" description="Helical" evidence="1">
    <location>
        <begin position="21"/>
        <end position="45"/>
    </location>
</feature>
<proteinExistence type="predicted"/>
<dbReference type="AlphaFoldDB" id="A0A812DE26"/>
<feature type="transmembrane region" description="Helical" evidence="1">
    <location>
        <begin position="93"/>
        <end position="112"/>
    </location>
</feature>
<dbReference type="EMBL" id="CAHIKZ030003153">
    <property type="protein sequence ID" value="CAE1296926.1"/>
    <property type="molecule type" value="Genomic_DNA"/>
</dbReference>
<feature type="transmembrane region" description="Helical" evidence="1">
    <location>
        <begin position="118"/>
        <end position="139"/>
    </location>
</feature>
<comment type="caution">
    <text evidence="2">The sequence shown here is derived from an EMBL/GenBank/DDBJ whole genome shotgun (WGS) entry which is preliminary data.</text>
</comment>
<keyword evidence="3" id="KW-1185">Reference proteome</keyword>
<name>A0A812DE26_ACAPH</name>
<organism evidence="2 3">
    <name type="scientific">Acanthosepion pharaonis</name>
    <name type="common">Pharaoh cuttlefish</name>
    <name type="synonym">Sepia pharaonis</name>
    <dbReference type="NCBI Taxonomy" id="158019"/>
    <lineage>
        <taxon>Eukaryota</taxon>
        <taxon>Metazoa</taxon>
        <taxon>Spiralia</taxon>
        <taxon>Lophotrochozoa</taxon>
        <taxon>Mollusca</taxon>
        <taxon>Cephalopoda</taxon>
        <taxon>Coleoidea</taxon>
        <taxon>Decapodiformes</taxon>
        <taxon>Sepiida</taxon>
        <taxon>Sepiina</taxon>
        <taxon>Sepiidae</taxon>
        <taxon>Acanthosepion</taxon>
    </lineage>
</organism>
<feature type="transmembrane region" description="Helical" evidence="1">
    <location>
        <begin position="187"/>
        <end position="215"/>
    </location>
</feature>
<keyword evidence="1" id="KW-0472">Membrane</keyword>
<evidence type="ECO:0000256" key="1">
    <source>
        <dbReference type="SAM" id="Phobius"/>
    </source>
</evidence>
<keyword evidence="1" id="KW-1133">Transmembrane helix</keyword>
<evidence type="ECO:0000313" key="2">
    <source>
        <dbReference type="EMBL" id="CAE1296926.1"/>
    </source>
</evidence>